<protein>
    <recommendedName>
        <fullName evidence="4">GS catalytic domain-containing protein</fullName>
    </recommendedName>
</protein>
<evidence type="ECO:0000313" key="5">
    <source>
        <dbReference type="EMBL" id="KAK9803865.1"/>
    </source>
</evidence>
<evidence type="ECO:0000256" key="2">
    <source>
        <dbReference type="PROSITE-ProRule" id="PRU01331"/>
    </source>
</evidence>
<organism evidence="5 6">
    <name type="scientific">Symbiochloris irregularis</name>
    <dbReference type="NCBI Taxonomy" id="706552"/>
    <lineage>
        <taxon>Eukaryota</taxon>
        <taxon>Viridiplantae</taxon>
        <taxon>Chlorophyta</taxon>
        <taxon>core chlorophytes</taxon>
        <taxon>Trebouxiophyceae</taxon>
        <taxon>Trebouxiales</taxon>
        <taxon>Trebouxiaceae</taxon>
        <taxon>Symbiochloris</taxon>
    </lineage>
</organism>
<sequence length="479" mass="51967">MTDADLSNLRQAGVRWIRLLYCDCAGLRKCRVVSIDSWPATLEHGISVCEGNSAATAFVDAIAPESGMSVSREARLMPVSTPVQLAWHKTHAMVCTELHTTPGAPDDVCHRSRLRQLVDTLAESNIDVLLGFETEFYLLSNQQHAQSAPELTAVDQSLYCQTYALNNVAQALDDMGSALQQCGIKVEQMHAESGHGQFEIATGPADPVAAADRLVMTREIIAGVAASHGMTACFLPKPFAGQSGSACHVHISLWRDGRNLFQDMRLPVGPGAPREAAAGTGASGELGESGLCEAFMAGLLKHLPALALWTLPSPLSGARVRPSTWSGAFRAWGVCNREAVLRVCLNPQATSALNVEYKAIDNCANPYLALAAILCAGKLGMRQRQLLPAPCEGDPAELGDEERARRGIHPLDASLASSLAAWDEDTELQEEMDSRLSSALLRCFVAVRRHENKLWTEQFDSLGKTWELHGYPTWLLKRY</sequence>
<dbReference type="Proteomes" id="UP001465755">
    <property type="component" value="Unassembled WGS sequence"/>
</dbReference>
<dbReference type="GO" id="GO:0006542">
    <property type="term" value="P:glutamine biosynthetic process"/>
    <property type="evidence" value="ECO:0007669"/>
    <property type="project" value="InterPro"/>
</dbReference>
<feature type="domain" description="GS catalytic" evidence="4">
    <location>
        <begin position="110"/>
        <end position="479"/>
    </location>
</feature>
<accession>A0AAW1P2C2</accession>
<dbReference type="Gene3D" id="3.10.20.70">
    <property type="entry name" value="Glutamine synthetase, N-terminal domain"/>
    <property type="match status" value="1"/>
</dbReference>
<comment type="caution">
    <text evidence="5">The sequence shown here is derived from an EMBL/GenBank/DDBJ whole genome shotgun (WGS) entry which is preliminary data.</text>
</comment>
<keyword evidence="1" id="KW-0436">Ligase</keyword>
<proteinExistence type="inferred from homology"/>
<dbReference type="InterPro" id="IPR008146">
    <property type="entry name" value="Gln_synth_cat_dom"/>
</dbReference>
<comment type="similarity">
    <text evidence="2 3">Belongs to the glutamine synthetase family.</text>
</comment>
<name>A0AAW1P2C2_9CHLO</name>
<dbReference type="SUPFAM" id="SSF55931">
    <property type="entry name" value="Glutamine synthetase/guanido kinase"/>
    <property type="match status" value="1"/>
</dbReference>
<dbReference type="AlphaFoldDB" id="A0AAW1P2C2"/>
<evidence type="ECO:0000256" key="3">
    <source>
        <dbReference type="RuleBase" id="RU000384"/>
    </source>
</evidence>
<dbReference type="PANTHER" id="PTHR43785">
    <property type="entry name" value="GAMMA-GLUTAMYLPUTRESCINE SYNTHETASE"/>
    <property type="match status" value="1"/>
</dbReference>
<dbReference type="EMBL" id="JALJOQ010000055">
    <property type="protein sequence ID" value="KAK9803865.1"/>
    <property type="molecule type" value="Genomic_DNA"/>
</dbReference>
<evidence type="ECO:0000259" key="4">
    <source>
        <dbReference type="PROSITE" id="PS51987"/>
    </source>
</evidence>
<dbReference type="InterPro" id="IPR036651">
    <property type="entry name" value="Gln_synt_N_sf"/>
</dbReference>
<reference evidence="5 6" key="1">
    <citation type="journal article" date="2024" name="Nat. Commun.">
        <title>Phylogenomics reveals the evolutionary origins of lichenization in chlorophyte algae.</title>
        <authorList>
            <person name="Puginier C."/>
            <person name="Libourel C."/>
            <person name="Otte J."/>
            <person name="Skaloud P."/>
            <person name="Haon M."/>
            <person name="Grisel S."/>
            <person name="Petersen M."/>
            <person name="Berrin J.G."/>
            <person name="Delaux P.M."/>
            <person name="Dal Grande F."/>
            <person name="Keller J."/>
        </authorList>
    </citation>
    <scope>NUCLEOTIDE SEQUENCE [LARGE SCALE GENOMIC DNA]</scope>
    <source>
        <strain evidence="5 6">SAG 2036</strain>
    </source>
</reference>
<dbReference type="PANTHER" id="PTHR43785:SF2">
    <property type="entry name" value="TYPE-1 GLUTAMINE SYNTHETASE 1"/>
    <property type="match status" value="1"/>
</dbReference>
<dbReference type="GO" id="GO:0004356">
    <property type="term" value="F:glutamine synthetase activity"/>
    <property type="evidence" value="ECO:0007669"/>
    <property type="project" value="InterPro"/>
</dbReference>
<keyword evidence="6" id="KW-1185">Reference proteome</keyword>
<gene>
    <name evidence="5" type="ORF">WJX73_010397</name>
</gene>
<dbReference type="InterPro" id="IPR014746">
    <property type="entry name" value="Gln_synth/guanido_kin_cat_dom"/>
</dbReference>
<dbReference type="PROSITE" id="PS51987">
    <property type="entry name" value="GS_CATALYTIC"/>
    <property type="match status" value="1"/>
</dbReference>
<dbReference type="Gene3D" id="3.30.590.10">
    <property type="entry name" value="Glutamine synthetase/guanido kinase, catalytic domain"/>
    <property type="match status" value="1"/>
</dbReference>
<dbReference type="SMART" id="SM01230">
    <property type="entry name" value="Gln-synt_C"/>
    <property type="match status" value="1"/>
</dbReference>
<evidence type="ECO:0000256" key="1">
    <source>
        <dbReference type="ARBA" id="ARBA00022598"/>
    </source>
</evidence>
<dbReference type="Pfam" id="PF00120">
    <property type="entry name" value="Gln-synt_C"/>
    <property type="match status" value="1"/>
</dbReference>
<evidence type="ECO:0000313" key="6">
    <source>
        <dbReference type="Proteomes" id="UP001465755"/>
    </source>
</evidence>